<dbReference type="GeneID" id="19943816"/>
<dbReference type="InterPro" id="IPR000504">
    <property type="entry name" value="RRM_dom"/>
</dbReference>
<dbReference type="SMART" id="SM00360">
    <property type="entry name" value="RRM"/>
    <property type="match status" value="2"/>
</dbReference>
<dbReference type="STRING" id="1156394.T0R017"/>
<keyword evidence="1 2" id="KW-0694">RNA-binding</keyword>
<dbReference type="OrthoDB" id="360390at2759"/>
<dbReference type="InterPro" id="IPR035979">
    <property type="entry name" value="RBD_domain_sf"/>
</dbReference>
<dbReference type="Proteomes" id="UP000030762">
    <property type="component" value="Unassembled WGS sequence"/>
</dbReference>
<dbReference type="Gene3D" id="1.25.40.10">
    <property type="entry name" value="Tetratricopeptide repeat domain"/>
    <property type="match status" value="1"/>
</dbReference>
<keyword evidence="6" id="KW-1185">Reference proteome</keyword>
<dbReference type="Pfam" id="PF00076">
    <property type="entry name" value="RRM_1"/>
    <property type="match status" value="2"/>
</dbReference>
<dbReference type="PANTHER" id="PTHR48025:SF1">
    <property type="entry name" value="RRM DOMAIN-CONTAINING PROTEIN"/>
    <property type="match status" value="1"/>
</dbReference>
<feature type="region of interest" description="Disordered" evidence="3">
    <location>
        <begin position="728"/>
        <end position="837"/>
    </location>
</feature>
<protein>
    <recommendedName>
        <fullName evidence="4">RRM domain-containing protein</fullName>
    </recommendedName>
</protein>
<proteinExistence type="predicted"/>
<organism evidence="5 6">
    <name type="scientific">Saprolegnia diclina (strain VS20)</name>
    <dbReference type="NCBI Taxonomy" id="1156394"/>
    <lineage>
        <taxon>Eukaryota</taxon>
        <taxon>Sar</taxon>
        <taxon>Stramenopiles</taxon>
        <taxon>Oomycota</taxon>
        <taxon>Saprolegniomycetes</taxon>
        <taxon>Saprolegniales</taxon>
        <taxon>Saprolegniaceae</taxon>
        <taxon>Saprolegnia</taxon>
    </lineage>
</organism>
<evidence type="ECO:0000259" key="4">
    <source>
        <dbReference type="PROSITE" id="PS50102"/>
    </source>
</evidence>
<dbReference type="SUPFAM" id="SSF48452">
    <property type="entry name" value="TPR-like"/>
    <property type="match status" value="1"/>
</dbReference>
<dbReference type="InterPro" id="IPR050502">
    <property type="entry name" value="Euk_RNA-bind_prot"/>
</dbReference>
<dbReference type="EMBL" id="JH767138">
    <property type="protein sequence ID" value="EQC39660.1"/>
    <property type="molecule type" value="Genomic_DNA"/>
</dbReference>
<evidence type="ECO:0000256" key="2">
    <source>
        <dbReference type="PROSITE-ProRule" id="PRU00176"/>
    </source>
</evidence>
<reference evidence="5 6" key="1">
    <citation type="submission" date="2012-04" db="EMBL/GenBank/DDBJ databases">
        <title>The Genome Sequence of Saprolegnia declina VS20.</title>
        <authorList>
            <consortium name="The Broad Institute Genome Sequencing Platform"/>
            <person name="Russ C."/>
            <person name="Nusbaum C."/>
            <person name="Tyler B."/>
            <person name="van West P."/>
            <person name="Dieguez-Uribeondo J."/>
            <person name="de Bruijn I."/>
            <person name="Tripathy S."/>
            <person name="Jiang R."/>
            <person name="Young S.K."/>
            <person name="Zeng Q."/>
            <person name="Gargeya S."/>
            <person name="Fitzgerald M."/>
            <person name="Haas B."/>
            <person name="Abouelleil A."/>
            <person name="Alvarado L."/>
            <person name="Arachchi H.M."/>
            <person name="Berlin A."/>
            <person name="Chapman S.B."/>
            <person name="Goldberg J."/>
            <person name="Griggs A."/>
            <person name="Gujja S."/>
            <person name="Hansen M."/>
            <person name="Howarth C."/>
            <person name="Imamovic A."/>
            <person name="Larimer J."/>
            <person name="McCowen C."/>
            <person name="Montmayeur A."/>
            <person name="Murphy C."/>
            <person name="Neiman D."/>
            <person name="Pearson M."/>
            <person name="Priest M."/>
            <person name="Roberts A."/>
            <person name="Saif S."/>
            <person name="Shea T."/>
            <person name="Sisk P."/>
            <person name="Sykes S."/>
            <person name="Wortman J."/>
            <person name="Nusbaum C."/>
            <person name="Birren B."/>
        </authorList>
    </citation>
    <scope>NUCLEOTIDE SEQUENCE [LARGE SCALE GENOMIC DNA]</scope>
    <source>
        <strain evidence="5 6">VS20</strain>
    </source>
</reference>
<feature type="compositionally biased region" description="Low complexity" evidence="3">
    <location>
        <begin position="732"/>
        <end position="741"/>
    </location>
</feature>
<name>T0R017_SAPDV</name>
<feature type="region of interest" description="Disordered" evidence="3">
    <location>
        <begin position="1"/>
        <end position="20"/>
    </location>
</feature>
<dbReference type="SUPFAM" id="SSF54928">
    <property type="entry name" value="RNA-binding domain, RBD"/>
    <property type="match status" value="2"/>
</dbReference>
<dbReference type="GO" id="GO:0003729">
    <property type="term" value="F:mRNA binding"/>
    <property type="evidence" value="ECO:0007669"/>
    <property type="project" value="TreeGrafter"/>
</dbReference>
<dbReference type="RefSeq" id="XP_008606932.1">
    <property type="nucleotide sequence ID" value="XM_008608710.1"/>
</dbReference>
<dbReference type="InterPro" id="IPR012677">
    <property type="entry name" value="Nucleotide-bd_a/b_plait_sf"/>
</dbReference>
<dbReference type="eggNOG" id="KOG0128">
    <property type="taxonomic scope" value="Eukaryota"/>
</dbReference>
<dbReference type="Gene3D" id="3.30.70.330">
    <property type="match status" value="2"/>
</dbReference>
<dbReference type="InterPro" id="IPR011990">
    <property type="entry name" value="TPR-like_helical_dom_sf"/>
</dbReference>
<dbReference type="PROSITE" id="PS50102">
    <property type="entry name" value="RRM"/>
    <property type="match status" value="2"/>
</dbReference>
<sequence length="837" mass="91628">MRSEHDPEDGGSSSESSGDEDLVYEAEMTEDQQKALDLVVASSASPYNYDLHLQAIAALSGDPMLASQLQTQFGRFHEAYPLTLELWHQYLALAPEQLPVALKDYLQPALYYMYVDALDDDVADDIDEAWSTVLTALGSHWRESEKVYGLYRSHLRDTITDGTTLSDRLKSSYESQLAIPLFEGSDRVLSEYRAWSEYESHNADALQKSLHSISSTLARSKGLLTAMAAFESQLDHAPDVATLQSVWLQYTMHLASKLKIVGCSILLNVFERAVASVCLSSVLWEAYLNFLSDQRMYGAMVQVAMRAVRNVPFAASAWTSLLLALECNGGFDAYEVVLDELEGRQALSLDQLLVVLLAYCDTRRRTGSKRDLAAAFARCQGLLTEYPAGASMLRMYAAKCLVPPPTPSAWTKHVAAAWDTILANDVTLVTWQACIAECLRAGAPLDVVRKYYKRGVAAVADYPGALAETYVLFEREMGDSVQDVVAAQKLCVKTQAKQAAVVHEAPAPVAIEAVEKDASKKRKLVEAETQRQDEYKRQRTSDADGRTVFLCNLDKATTSEDLKALFAPCGSVTDVRLLLRNRESQASRGMAYVEFESPESVPKALALNESSFQGTPLNIQPSKPTAKPTKVVERDGVWSTNPTTLYVAKINDQVDEAHVRAYFAKFGAIRSVMILGRKKEKAAYALVEYEAEQSVLDALVAEGPHVLCDGTVSLKKARFSVADMVAQQAKSKANMKPAPTKTPKPKAQKSKAMPKPATAKSDDVASTKPATRIAMPRSSLVPRALRGPPAPANLKPRPTAVSAPAQTEMALAASAPKQDAPTKAKSNADFRKLFMQS</sequence>
<evidence type="ECO:0000256" key="3">
    <source>
        <dbReference type="SAM" id="MobiDB-lite"/>
    </source>
</evidence>
<accession>T0R017</accession>
<dbReference type="OMA" id="WSEYESH"/>
<dbReference type="VEuPathDB" id="FungiDB:SDRG_03089"/>
<evidence type="ECO:0000313" key="5">
    <source>
        <dbReference type="EMBL" id="EQC39660.1"/>
    </source>
</evidence>
<feature type="domain" description="RRM" evidence="4">
    <location>
        <begin position="643"/>
        <end position="719"/>
    </location>
</feature>
<evidence type="ECO:0000313" key="6">
    <source>
        <dbReference type="Proteomes" id="UP000030762"/>
    </source>
</evidence>
<dbReference type="PANTHER" id="PTHR48025">
    <property type="entry name" value="OS02G0815200 PROTEIN"/>
    <property type="match status" value="1"/>
</dbReference>
<dbReference type="CDD" id="cd00590">
    <property type="entry name" value="RRM_SF"/>
    <property type="match status" value="1"/>
</dbReference>
<feature type="domain" description="RRM" evidence="4">
    <location>
        <begin position="546"/>
        <end position="624"/>
    </location>
</feature>
<gene>
    <name evidence="5" type="ORF">SDRG_03089</name>
</gene>
<dbReference type="AlphaFoldDB" id="T0R017"/>
<feature type="compositionally biased region" description="Basic and acidic residues" evidence="3">
    <location>
        <begin position="820"/>
        <end position="837"/>
    </location>
</feature>
<dbReference type="GO" id="GO:0005634">
    <property type="term" value="C:nucleus"/>
    <property type="evidence" value="ECO:0007669"/>
    <property type="project" value="TreeGrafter"/>
</dbReference>
<dbReference type="InParanoid" id="T0R017"/>
<evidence type="ECO:0000256" key="1">
    <source>
        <dbReference type="ARBA" id="ARBA00022884"/>
    </source>
</evidence>